<dbReference type="SUPFAM" id="SSF52540">
    <property type="entry name" value="P-loop containing nucleoside triphosphate hydrolases"/>
    <property type="match status" value="1"/>
</dbReference>
<dbReference type="InterPro" id="IPR036388">
    <property type="entry name" value="WH-like_DNA-bd_sf"/>
</dbReference>
<dbReference type="PANTHER" id="PTHR12449:SF18">
    <property type="entry name" value="DEATH DOMAIN-CONTAINING PROTEIN"/>
    <property type="match status" value="1"/>
</dbReference>
<comment type="caution">
    <text evidence="4">The sequence shown here is derived from an EMBL/GenBank/DDBJ whole genome shotgun (WGS) entry which is preliminary data.</text>
</comment>
<reference evidence="4" key="1">
    <citation type="journal article" date="2019" name="bioRxiv">
        <title>The Genome of the Zebra Mussel, Dreissena polymorpha: A Resource for Invasive Species Research.</title>
        <authorList>
            <person name="McCartney M.A."/>
            <person name="Auch B."/>
            <person name="Kono T."/>
            <person name="Mallez S."/>
            <person name="Zhang Y."/>
            <person name="Obille A."/>
            <person name="Becker A."/>
            <person name="Abrahante J.E."/>
            <person name="Garbe J."/>
            <person name="Badalamenti J.P."/>
            <person name="Herman A."/>
            <person name="Mangelson H."/>
            <person name="Liachko I."/>
            <person name="Sullivan S."/>
            <person name="Sone E.D."/>
            <person name="Koren S."/>
            <person name="Silverstein K.A.T."/>
            <person name="Beckman K.B."/>
            <person name="Gohl D.M."/>
        </authorList>
    </citation>
    <scope>NUCLEOTIDE SEQUENCE</scope>
    <source>
        <strain evidence="4">Duluth1</strain>
        <tissue evidence="4">Whole animal</tissue>
    </source>
</reference>
<dbReference type="InterPro" id="IPR039788">
    <property type="entry name" value="NOL4/NOL4L"/>
</dbReference>
<proteinExistence type="predicted"/>
<dbReference type="AlphaFoldDB" id="A0A9D4J3G4"/>
<sequence length="478" mass="55851">MVEQCPGDIKLRDAQSAKIFAKAIKDGVEVLNNIRLMVVGTYGVGKTSLVNNLIKDLRDKKLTPVSTEFIDLRRCELMDNADWCLDKKHKLVKYMLRFKKTFEKASQMITLTNIKEPILTPSFTDMLQIADDNADDSDAEAQLDTLEEIQNRVLQRADEEGVREFFPLVQETNETFSNIIYNRVARKRDITVSVWDFAGQALYYSTHQFFFNKNSIYLVLMDMTKSLDEFIQEDTLRGSLCGLMQGCTYLDVFKFWLNSIRIYSGYDSMEGRISPTIILVGTHKDKMHGDDKEIQKDKYFERALKSLKSTSILHHIYRRKFLVNNLSPDDSVFHELQREIELLAEEQDYWGDKYPFKCIQMEQFLDKMRDKGEQLLHIAEITAANSLFIHPLTEKEISLCLDIQHRHGNILYFNTDQLRHLVVLAPQWIIEAFKSFVTHVRYKKPKNSHYWDIYKKLAILKPEIVNSYGPKFLPYTSK</sequence>
<dbReference type="InterPro" id="IPR027417">
    <property type="entry name" value="P-loop_NTPase"/>
</dbReference>
<organism evidence="4 5">
    <name type="scientific">Dreissena polymorpha</name>
    <name type="common">Zebra mussel</name>
    <name type="synonym">Mytilus polymorpha</name>
    <dbReference type="NCBI Taxonomy" id="45954"/>
    <lineage>
        <taxon>Eukaryota</taxon>
        <taxon>Metazoa</taxon>
        <taxon>Spiralia</taxon>
        <taxon>Lophotrochozoa</taxon>
        <taxon>Mollusca</taxon>
        <taxon>Bivalvia</taxon>
        <taxon>Autobranchia</taxon>
        <taxon>Heteroconchia</taxon>
        <taxon>Euheterodonta</taxon>
        <taxon>Imparidentia</taxon>
        <taxon>Neoheterodontei</taxon>
        <taxon>Myida</taxon>
        <taxon>Dreissenoidea</taxon>
        <taxon>Dreissenidae</taxon>
        <taxon>Dreissena</taxon>
    </lineage>
</organism>
<dbReference type="GO" id="GO:0000166">
    <property type="term" value="F:nucleotide binding"/>
    <property type="evidence" value="ECO:0007669"/>
    <property type="project" value="UniProtKB-KW"/>
</dbReference>
<dbReference type="PROSITE" id="PS51424">
    <property type="entry name" value="ROC"/>
    <property type="match status" value="1"/>
</dbReference>
<dbReference type="Gene3D" id="3.40.50.300">
    <property type="entry name" value="P-loop containing nucleotide triphosphate hydrolases"/>
    <property type="match status" value="1"/>
</dbReference>
<evidence type="ECO:0000313" key="5">
    <source>
        <dbReference type="Proteomes" id="UP000828390"/>
    </source>
</evidence>
<keyword evidence="2" id="KW-0547">Nucleotide-binding</keyword>
<dbReference type="Gene3D" id="1.10.10.10">
    <property type="entry name" value="Winged helix-like DNA-binding domain superfamily/Winged helix DNA-binding domain"/>
    <property type="match status" value="1"/>
</dbReference>
<accession>A0A9D4J3G4</accession>
<keyword evidence="1" id="KW-0677">Repeat</keyword>
<dbReference type="Pfam" id="PF08477">
    <property type="entry name" value="Roc"/>
    <property type="match status" value="1"/>
</dbReference>
<dbReference type="EMBL" id="JAIWYP010000007">
    <property type="protein sequence ID" value="KAH3798366.1"/>
    <property type="molecule type" value="Genomic_DNA"/>
</dbReference>
<name>A0A9D4J3G4_DREPO</name>
<gene>
    <name evidence="4" type="ORF">DPMN_151965</name>
</gene>
<dbReference type="PANTHER" id="PTHR12449">
    <property type="entry name" value="DEATH DOMAIN-CONTAINING PROTEIN"/>
    <property type="match status" value="1"/>
</dbReference>
<evidence type="ECO:0000256" key="2">
    <source>
        <dbReference type="ARBA" id="ARBA00022741"/>
    </source>
</evidence>
<feature type="domain" description="Roc" evidence="3">
    <location>
        <begin position="27"/>
        <end position="347"/>
    </location>
</feature>
<keyword evidence="5" id="KW-1185">Reference proteome</keyword>
<reference evidence="4" key="2">
    <citation type="submission" date="2020-11" db="EMBL/GenBank/DDBJ databases">
        <authorList>
            <person name="McCartney M.A."/>
            <person name="Auch B."/>
            <person name="Kono T."/>
            <person name="Mallez S."/>
            <person name="Becker A."/>
            <person name="Gohl D.M."/>
            <person name="Silverstein K.A.T."/>
            <person name="Koren S."/>
            <person name="Bechman K.B."/>
            <person name="Herman A."/>
            <person name="Abrahante J.E."/>
            <person name="Garbe J."/>
        </authorList>
    </citation>
    <scope>NUCLEOTIDE SEQUENCE</scope>
    <source>
        <strain evidence="4">Duluth1</strain>
        <tissue evidence="4">Whole animal</tissue>
    </source>
</reference>
<evidence type="ECO:0000313" key="4">
    <source>
        <dbReference type="EMBL" id="KAH3798366.1"/>
    </source>
</evidence>
<protein>
    <recommendedName>
        <fullName evidence="3">Roc domain-containing protein</fullName>
    </recommendedName>
</protein>
<dbReference type="InterPro" id="IPR020859">
    <property type="entry name" value="ROC"/>
</dbReference>
<dbReference type="CDD" id="cd00882">
    <property type="entry name" value="Ras_like_GTPase"/>
    <property type="match status" value="1"/>
</dbReference>
<evidence type="ECO:0000256" key="1">
    <source>
        <dbReference type="ARBA" id="ARBA00022737"/>
    </source>
</evidence>
<dbReference type="Proteomes" id="UP000828390">
    <property type="component" value="Unassembled WGS sequence"/>
</dbReference>
<evidence type="ECO:0000259" key="3">
    <source>
        <dbReference type="PROSITE" id="PS51424"/>
    </source>
</evidence>